<evidence type="ECO:0000256" key="2">
    <source>
        <dbReference type="ARBA" id="ARBA00004554"/>
    </source>
</evidence>
<keyword evidence="22 28" id="KW-0539">Nucleus</keyword>
<keyword evidence="13 30" id="KW-1133">Transmembrane helix</keyword>
<reference evidence="34 35" key="1">
    <citation type="submission" date="2013-11" db="EMBL/GenBank/DDBJ databases">
        <title>The Damaraland mole rat (Fukomys damarensis) genome and evolution of African mole rats.</title>
        <authorList>
            <person name="Gladyshev V.N."/>
            <person name="Fang X."/>
        </authorList>
    </citation>
    <scope>NUCLEOTIDE SEQUENCE [LARGE SCALE GENOMIC DNA]</scope>
    <source>
        <tissue evidence="34">Liver</tissue>
    </source>
</reference>
<evidence type="ECO:0000256" key="5">
    <source>
        <dbReference type="ARBA" id="ARBA00022475"/>
    </source>
</evidence>
<feature type="zinc finger region" description="SGF11-type" evidence="28">
    <location>
        <begin position="1543"/>
        <end position="1564"/>
    </location>
</feature>
<dbReference type="InterPro" id="IPR036910">
    <property type="entry name" value="HMG_box_dom_sf"/>
</dbReference>
<keyword evidence="23" id="KW-0449">Lipoprotein</keyword>
<keyword evidence="7" id="KW-0039">Anion exchange</keyword>
<evidence type="ECO:0000256" key="10">
    <source>
        <dbReference type="ARBA" id="ARBA00022771"/>
    </source>
</evidence>
<proteinExistence type="inferred from homology"/>
<dbReference type="InterPro" id="IPR013246">
    <property type="entry name" value="SAGA_su_Sgf11"/>
</dbReference>
<keyword evidence="29" id="KW-0238">DNA-binding</keyword>
<evidence type="ECO:0000256" key="25">
    <source>
        <dbReference type="ARBA" id="ARBA00059376"/>
    </source>
</evidence>
<evidence type="ECO:0000256" key="11">
    <source>
        <dbReference type="ARBA" id="ARBA00022833"/>
    </source>
</evidence>
<evidence type="ECO:0000256" key="14">
    <source>
        <dbReference type="ARBA" id="ARBA00022990"/>
    </source>
</evidence>
<dbReference type="FunFam" id="1.10.30.10:FF:000019">
    <property type="entry name" value="nucleolar transcription factor 1 isoform X2"/>
    <property type="match status" value="1"/>
</dbReference>
<dbReference type="GO" id="GO:0015106">
    <property type="term" value="F:bicarbonate transmembrane transporter activity"/>
    <property type="evidence" value="ECO:0007669"/>
    <property type="project" value="TreeGrafter"/>
</dbReference>
<protein>
    <recommendedName>
        <fullName evidence="28">Ataxin-7-like protein 3</fullName>
    </recommendedName>
    <alternativeName>
        <fullName evidence="28">SAGA-associated factor 11 homolog</fullName>
    </alternativeName>
</protein>
<feature type="transmembrane region" description="Helical" evidence="30">
    <location>
        <begin position="900"/>
        <end position="919"/>
    </location>
</feature>
<feature type="compositionally biased region" description="Low complexity" evidence="31">
    <location>
        <begin position="1774"/>
        <end position="1785"/>
    </location>
</feature>
<dbReference type="GO" id="GO:0016323">
    <property type="term" value="C:basolateral plasma membrane"/>
    <property type="evidence" value="ECO:0007669"/>
    <property type="project" value="UniProtKB-SubCell"/>
</dbReference>
<evidence type="ECO:0000256" key="9">
    <source>
        <dbReference type="ARBA" id="ARBA00022723"/>
    </source>
</evidence>
<evidence type="ECO:0000256" key="18">
    <source>
        <dbReference type="ARBA" id="ARBA00023139"/>
    </source>
</evidence>
<sequence length="1806" mass="203460">MELSKPQPDCCCAMRPLFRLMQPYPGASVCHCDDWQELSLGQTDSSGFCGHSQVLKTLLCQHVARATGMLLETLGHPTRPPSPPHLDSGACWWQPGWDAQLGRGSYQAGQEQLPRALECAKAPCTPGPSAWDGSHGTTGGQEDFGAGLAAPAEQPGEEVLDIPEHARHREDRAQDREMPGNLDHEEGLEEALDLEDYEDLGIPKPQEEELQALPSAEPTASDYVPAKPQPGTQEVYVQLQELSMDGKNAELQWAEVAHWMRVEENVGPRGSWGRPHVSYLTFWSLLQLQRAFAKGTVLLDLQERSLAGVVDELLDRLIFEDRIRPEDRTPLHRALLLRCSHAQDQEALEGVTPAVLTRSGDPHTPLLSSQPSLETKFFCEKGEGDPEVRLASAVLEQIPEASESALLRVGRADFLEQPVLAFVRLQEAAELESVELPRPVRFLAVLLGPEQLHTDYTQLGRALATLMSERVFRMDAYLAQSRGELVRSLDSFLDCSLVLPPTDAPSERALLGLLPRTGQLFGGLVRDVRRRYPYYLSDIRDALSPQVLAAVIFIYFAALSPAITFGGLLGEKTGNQMGVSELLISTAVQGIVFALLGAQPLLVLGFSGPLLVFEDAFFLFCESHGLEYIVGRAWIGFWLILLVLLVVAFEGSFLVRFISRYTQEIFSFLISLIFIYETFSKLIKIFQDHPLQKTYDPKVTKPRGPLPNTALFSLVLMAGTFILAMMLRKLKNSSYFPGKLRRVIGDFGVPISILIMVLVDSFIKDTYTQKLSVPDGLKVSNASARGWVIHPLGLYRLFPTWMMFASALPALLVFILIFLESQITTLIVSKPERKMTKGSGFHLDLLLVVGMGGVAALFGMPWLSATTVRSVTHANALTVMGKASTPGAAAQIQEVKEQRISGLLVSVLVGLSILMEPVLSRIPLAVLFGIFLYMGVTSLSGIQLFDRILLLLKPAKYHPDLPFVKRADVSFQKQHVCCTAQRHRWSQEDMLTLLECMKNNLPSNDSSKFKTTESHMDWEKVAFKDFSGDMCKLKWVEISNEVRKFRTLTELILDAQEHVKNPYKGKKLKKHPDFPKKPLTPYFRFFMEKRAKYAKLHPEMSNLDLTKILSKKYKELPEKKKMKYIQDFQREKQEFERNLARFREDHPDLIQNAKKSDIPEKPKTPQQLWYTHEKKVYLKVRPDEIMRDYIQKHPELNISEEGITKSTLTKAERQLKDKFDGRPTKPPPRSQARAGQGPPGTEREDRGKLPESPKRAEEIWQQSVIGDYLARFKVGTNDRVKALKAMEMTWNNMEKKEKLMWIKKAAEDQKRYERELSEMRAPPAAANSSKKMKFQGEPKKPPMNGYQKFSQELLSNGELNHLPLKERMVEIGSRWQRISQSQKEHYKKLAEEQQKQYKVHLDLWVKESEEEDDEDDEDDEEDDDEDDGENGDSSEDGGDSSDRPLCYEQSERRLHKSLQMKMEEMSLSGLDNSKLEAIAQEIYADLVEDSCLGFCFEVHRAVKCGYFFLDDTDPDSMKDFEIVDQPGLDIFGQVFNQWKSKECVCPNCSRSIAASRFAPHLEKCLGMGRNSSRIANRRIASSNSVNKSESDQEDNDDVNDNDWSYGSEKRAKKRKSDKNPNSPRRSKSLKHKNGELSNSDPFKYSNSMGISYETLGPEELRSLLTTQCGVISEHTKKMCTRSLRCPQHTDEQRRTVRIYFLGPSAVLPEVESSLDTDSFDIADNQALLSRLQWDGSSDLSPSDSGSSKTSDNQGWGLGTNSSESRKTKKKKSHLSLVGAASALGSSKKKRPKPPAPPTPSIYDDIN</sequence>
<keyword evidence="20 28" id="KW-0804">Transcription</keyword>
<keyword evidence="15 28" id="KW-0805">Transcription regulation</keyword>
<evidence type="ECO:0000256" key="21">
    <source>
        <dbReference type="ARBA" id="ARBA00023180"/>
    </source>
</evidence>
<dbReference type="Pfam" id="PF14887">
    <property type="entry name" value="HMG_box_5"/>
    <property type="match status" value="1"/>
</dbReference>
<dbReference type="CDD" id="cd22003">
    <property type="entry name" value="HMG-box_UBF1_rpt6-like"/>
    <property type="match status" value="1"/>
</dbReference>
<feature type="compositionally biased region" description="Acidic residues" evidence="31">
    <location>
        <begin position="1408"/>
        <end position="1439"/>
    </location>
</feature>
<dbReference type="Gene3D" id="6.10.140.1270">
    <property type="match status" value="1"/>
</dbReference>
<dbReference type="CDD" id="cd22002">
    <property type="entry name" value="HMG-box_UBF1_rpt5"/>
    <property type="match status" value="1"/>
</dbReference>
<keyword evidence="21" id="KW-0325">Glycoprotein</keyword>
<dbReference type="GO" id="GO:0008509">
    <property type="term" value="F:monoatomic anion transmembrane transporter activity"/>
    <property type="evidence" value="ECO:0007669"/>
    <property type="project" value="InterPro"/>
</dbReference>
<dbReference type="Proteomes" id="UP000028990">
    <property type="component" value="Unassembled WGS sequence"/>
</dbReference>
<dbReference type="HAMAP" id="MF_03047">
    <property type="entry name" value="Sgf11"/>
    <property type="match status" value="1"/>
</dbReference>
<dbReference type="Gene3D" id="3.30.160.60">
    <property type="entry name" value="Classic Zinc Finger"/>
    <property type="match status" value="1"/>
</dbReference>
<keyword evidence="14" id="KW-0007">Acetylation</keyword>
<dbReference type="STRING" id="885580.ENSFDAP00000000781"/>
<dbReference type="FunFam" id="3.30.160.60:FF:000118">
    <property type="entry name" value="Ataxin-7-like protein 3"/>
    <property type="match status" value="1"/>
</dbReference>
<evidence type="ECO:0000256" key="12">
    <source>
        <dbReference type="ARBA" id="ARBA00022853"/>
    </source>
</evidence>
<dbReference type="Gene3D" id="1.10.287.570">
    <property type="entry name" value="Helical hairpin bin"/>
    <property type="match status" value="1"/>
</dbReference>
<dbReference type="Pfam" id="PF07565">
    <property type="entry name" value="Band_3_cyto"/>
    <property type="match status" value="1"/>
</dbReference>
<feature type="compositionally biased region" description="Basic and acidic residues" evidence="31">
    <location>
        <begin position="1214"/>
        <end position="1223"/>
    </location>
</feature>
<comment type="catalytic activity">
    <reaction evidence="24">
        <text>hydrogencarbonate(in) + chloride(out) = hydrogencarbonate(out) + chloride(in)</text>
        <dbReference type="Rhea" id="RHEA:72363"/>
        <dbReference type="ChEBI" id="CHEBI:17544"/>
        <dbReference type="ChEBI" id="CHEBI:17996"/>
    </reaction>
</comment>
<feature type="transmembrane region" description="Helical" evidence="30">
    <location>
        <begin position="665"/>
        <end position="686"/>
    </location>
</feature>
<evidence type="ECO:0000256" key="28">
    <source>
        <dbReference type="HAMAP-Rule" id="MF_03047"/>
    </source>
</evidence>
<dbReference type="eggNOG" id="KOG1172">
    <property type="taxonomic scope" value="Eukaryota"/>
</dbReference>
<organism evidence="34 35">
    <name type="scientific">Fukomys damarensis</name>
    <name type="common">Damaraland mole rat</name>
    <name type="synonym">Cryptomys damarensis</name>
    <dbReference type="NCBI Taxonomy" id="885580"/>
    <lineage>
        <taxon>Eukaryota</taxon>
        <taxon>Metazoa</taxon>
        <taxon>Chordata</taxon>
        <taxon>Craniata</taxon>
        <taxon>Vertebrata</taxon>
        <taxon>Euteleostomi</taxon>
        <taxon>Mammalia</taxon>
        <taxon>Eutheria</taxon>
        <taxon>Euarchontoglires</taxon>
        <taxon>Glires</taxon>
        <taxon>Rodentia</taxon>
        <taxon>Hystricomorpha</taxon>
        <taxon>Bathyergidae</taxon>
        <taxon>Fukomys</taxon>
    </lineage>
</organism>
<dbReference type="PROSITE" id="PS51505">
    <property type="entry name" value="SCA7"/>
    <property type="match status" value="1"/>
</dbReference>
<feature type="region of interest" description="Disordered" evidence="31">
    <location>
        <begin position="1317"/>
        <end position="1346"/>
    </location>
</feature>
<feature type="transmembrane region" description="Helical" evidence="30">
    <location>
        <begin position="743"/>
        <end position="763"/>
    </location>
</feature>
<feature type="compositionally biased region" description="Basic and acidic residues" evidence="31">
    <location>
        <begin position="1241"/>
        <end position="1257"/>
    </location>
</feature>
<evidence type="ECO:0000256" key="15">
    <source>
        <dbReference type="ARBA" id="ARBA00023015"/>
    </source>
</evidence>
<dbReference type="InterPro" id="IPR003020">
    <property type="entry name" value="HCO3_transpt_euk"/>
</dbReference>
<comment type="subunit">
    <text evidence="27">A dimer in solution, but in its membrane environment, it exists primarily as a mixture of dimers and tetramers and spans the membrane asymmetrically. Component of the ankyrin-1 complex in the erythrocyte, composed of ANK1, RHCE, RHAG, SLC4A1, EPB42, GYPA, GYPB and AQP1. Interacts with STOM; this interaction positively regulates SLC4A1 activity. Interacts with GYPA; a GYPA monomer is bound at each end of the SLC4A1 dimer forming a heterotetramer. Three SLC4A1 dimers (Band 3-I, Band 3-II and Band 3-III) participates in the ankyrin-1 complex. Interacts (via the cytoplasmic domain) with EPB42; this interaction is mediated by the SLC4A1 Band 3-I dimer. Interacts (via the cytoplasmic domain) directly with ANK1; this interaction is mediated by the SLC4A1 Band 3-II and Band 3-III dimers.</text>
</comment>
<keyword evidence="6" id="KW-0597">Phosphoprotein</keyword>
<dbReference type="GO" id="GO:0051453">
    <property type="term" value="P:regulation of intracellular pH"/>
    <property type="evidence" value="ECO:0007669"/>
    <property type="project" value="TreeGrafter"/>
</dbReference>
<feature type="region of interest" description="Disordered" evidence="31">
    <location>
        <begin position="126"/>
        <end position="161"/>
    </location>
</feature>
<dbReference type="SUPFAM" id="SSF55804">
    <property type="entry name" value="Phoshotransferase/anion transport protein"/>
    <property type="match status" value="1"/>
</dbReference>
<dbReference type="Pfam" id="PF00955">
    <property type="entry name" value="HCO3_cotransp"/>
    <property type="match status" value="2"/>
</dbReference>
<evidence type="ECO:0000256" key="22">
    <source>
        <dbReference type="ARBA" id="ARBA00023242"/>
    </source>
</evidence>
<dbReference type="FunFam" id="1.10.287.570:FF:000001">
    <property type="entry name" value="Anion exchange protein"/>
    <property type="match status" value="1"/>
</dbReference>
<dbReference type="GO" id="GO:0005737">
    <property type="term" value="C:cytoplasm"/>
    <property type="evidence" value="ECO:0007669"/>
    <property type="project" value="UniProtKB-ARBA"/>
</dbReference>
<evidence type="ECO:0000256" key="17">
    <source>
        <dbReference type="ARBA" id="ARBA00023136"/>
    </source>
</evidence>
<dbReference type="InterPro" id="IPR029215">
    <property type="entry name" value="HMG_box_5"/>
</dbReference>
<dbReference type="CDD" id="cd21998">
    <property type="entry name" value="HMG-box_UBF1_rpt1-like"/>
    <property type="match status" value="1"/>
</dbReference>
<dbReference type="GO" id="GO:0000124">
    <property type="term" value="C:SAGA complex"/>
    <property type="evidence" value="ECO:0007669"/>
    <property type="project" value="UniProtKB-UniRule"/>
</dbReference>
<dbReference type="InterPro" id="IPR013243">
    <property type="entry name" value="SCA7_dom"/>
</dbReference>
<dbReference type="InterPro" id="IPR011531">
    <property type="entry name" value="HCO3_transpt-like_TM_dom"/>
</dbReference>
<feature type="transmembrane region" description="Helical" evidence="30">
    <location>
        <begin position="582"/>
        <end position="613"/>
    </location>
</feature>
<feature type="transmembrane region" description="Helical" evidence="30">
    <location>
        <begin position="547"/>
        <end position="570"/>
    </location>
</feature>
<dbReference type="Gene3D" id="1.10.30.10">
    <property type="entry name" value="High mobility group box domain"/>
    <property type="match status" value="3"/>
</dbReference>
<evidence type="ECO:0000256" key="24">
    <source>
        <dbReference type="ARBA" id="ARBA00049347"/>
    </source>
</evidence>
<dbReference type="InterPro" id="IPR018241">
    <property type="entry name" value="Anion_exchange_CS"/>
</dbReference>
<evidence type="ECO:0000256" key="26">
    <source>
        <dbReference type="ARBA" id="ARBA00062575"/>
    </source>
</evidence>
<evidence type="ECO:0000313" key="35">
    <source>
        <dbReference type="Proteomes" id="UP000028990"/>
    </source>
</evidence>
<feature type="domain" description="HMG box" evidence="32">
    <location>
        <begin position="1075"/>
        <end position="1143"/>
    </location>
</feature>
<keyword evidence="17 30" id="KW-0472">Membrane</keyword>
<dbReference type="Pfam" id="PF00505">
    <property type="entry name" value="HMG_box"/>
    <property type="match status" value="1"/>
</dbReference>
<dbReference type="SMART" id="SM00398">
    <property type="entry name" value="HMG"/>
    <property type="match status" value="3"/>
</dbReference>
<dbReference type="FunFam" id="3.40.930.10:FF:000015">
    <property type="entry name" value="Anion exchange protein"/>
    <property type="match status" value="1"/>
</dbReference>
<evidence type="ECO:0000256" key="1">
    <source>
        <dbReference type="ARBA" id="ARBA00004123"/>
    </source>
</evidence>
<keyword evidence="19 28" id="KW-0010">Activator</keyword>
<keyword evidence="11 28" id="KW-0862">Zinc</keyword>
<dbReference type="GO" id="GO:0071819">
    <property type="term" value="C:DUBm complex"/>
    <property type="evidence" value="ECO:0007669"/>
    <property type="project" value="UniProtKB-UniRule"/>
</dbReference>
<evidence type="ECO:0000259" key="32">
    <source>
        <dbReference type="PROSITE" id="PS50118"/>
    </source>
</evidence>
<evidence type="ECO:0000256" key="31">
    <source>
        <dbReference type="SAM" id="MobiDB-lite"/>
    </source>
</evidence>
<dbReference type="InterPro" id="IPR009071">
    <property type="entry name" value="HMG_box_dom"/>
</dbReference>
<keyword evidence="18" id="KW-0564">Palmitate</keyword>
<feature type="compositionally biased region" description="Acidic residues" evidence="31">
    <location>
        <begin position="1591"/>
        <end position="1600"/>
    </location>
</feature>
<dbReference type="InterPro" id="IPR013769">
    <property type="entry name" value="Band3_cytoplasmic_dom"/>
</dbReference>
<dbReference type="Pfam" id="PF08209">
    <property type="entry name" value="Sgf11"/>
    <property type="match status" value="1"/>
</dbReference>
<name>A0A091D2P6_FUKDA</name>
<dbReference type="PROSITE" id="PS50118">
    <property type="entry name" value="HMG_BOX_2"/>
    <property type="match status" value="3"/>
</dbReference>
<evidence type="ECO:0000256" key="16">
    <source>
        <dbReference type="ARBA" id="ARBA00023065"/>
    </source>
</evidence>
<accession>A0A091D2P6</accession>
<comment type="subunit">
    <text evidence="28">Component of some SAGA transcription coactivator-HAT complexes, at least composed of ATXN7, ATXN7L3, ENY2, GCN5L2, SUPT3H, TAF10, TRRAP and USP22. Within the SAGA complex, ENY2, ATXN7, ATXN7L3, and USP22 form an additional subcomplex of SAGA called the DUB module (deubiquitination module). Interacts directly with ENY2 and USP22.</text>
</comment>
<feature type="region of interest" description="Disordered" evidence="31">
    <location>
        <begin position="1734"/>
        <end position="1806"/>
    </location>
</feature>
<evidence type="ECO:0000256" key="4">
    <source>
        <dbReference type="ARBA" id="ARBA00022448"/>
    </source>
</evidence>
<comment type="function">
    <text evidence="28">Component of the transcription regulatory histone acetylation (HAT) complex SAGA, a multiprotein complex that activates transcription by remodeling chromatin and mediating histone acetylation and deubiquitination. Within the SAGA complex, participates in a subcomplex that specifically deubiquitinates both histones H2A and H2B. The SAGA complex is recruited to specific gene promoters by activators such as MYC, where it is required for transcription. Required for nuclear receptor-mediated transactivation. Within the complex, it is required to recruit USP22 and ENY2 into the SAGA complex. Regulates H2B monoubiquitination (H2Bub1) levels. Affects subcellular distribution of ENY2, USP22 and ATXN7L3B.</text>
</comment>
<evidence type="ECO:0000256" key="6">
    <source>
        <dbReference type="ARBA" id="ARBA00022553"/>
    </source>
</evidence>
<dbReference type="GO" id="GO:0006325">
    <property type="term" value="P:chromatin organization"/>
    <property type="evidence" value="ECO:0007669"/>
    <property type="project" value="UniProtKB-KW"/>
</dbReference>
<gene>
    <name evidence="28" type="primary">ATXN7L3</name>
    <name evidence="34" type="ORF">H920_13347</name>
</gene>
<evidence type="ECO:0000256" key="27">
    <source>
        <dbReference type="ARBA" id="ARBA00064256"/>
    </source>
</evidence>
<dbReference type="GO" id="GO:0003713">
    <property type="term" value="F:transcription coactivator activity"/>
    <property type="evidence" value="ECO:0007669"/>
    <property type="project" value="UniProtKB-UniRule"/>
</dbReference>
<comment type="subunit">
    <text evidence="26">Interacts with TMEM139.</text>
</comment>
<keyword evidence="10 28" id="KW-0863">Zinc-finger</keyword>
<dbReference type="GO" id="GO:0008092">
    <property type="term" value="F:cytoskeletal protein binding"/>
    <property type="evidence" value="ECO:0007669"/>
    <property type="project" value="UniProtKB-ARBA"/>
</dbReference>
<evidence type="ECO:0000313" key="34">
    <source>
        <dbReference type="EMBL" id="KFO25262.1"/>
    </source>
</evidence>
<feature type="DNA-binding region" description="HMG box" evidence="29">
    <location>
        <begin position="1075"/>
        <end position="1143"/>
    </location>
</feature>
<dbReference type="PRINTS" id="PR01231">
    <property type="entry name" value="HCO3TRNSPORT"/>
</dbReference>
<feature type="DNA-binding region" description="HMG box" evidence="29">
    <location>
        <begin position="1339"/>
        <end position="1405"/>
    </location>
</feature>
<dbReference type="PROSITE" id="PS00220">
    <property type="entry name" value="ANION_EXCHANGER_2"/>
    <property type="match status" value="1"/>
</dbReference>
<keyword evidence="9 28" id="KW-0479">Metal-binding</keyword>
<feature type="region of interest" description="Disordered" evidence="31">
    <location>
        <begin position="1407"/>
        <end position="1446"/>
    </location>
</feature>
<feature type="transmembrane region" description="Helical" evidence="30">
    <location>
        <begin position="801"/>
        <end position="819"/>
    </location>
</feature>
<feature type="transmembrane region" description="Helical" evidence="30">
    <location>
        <begin position="840"/>
        <end position="863"/>
    </location>
</feature>
<feature type="DNA-binding region" description="HMG box" evidence="29">
    <location>
        <begin position="1250"/>
        <end position="1320"/>
    </location>
</feature>
<evidence type="ECO:0000256" key="8">
    <source>
        <dbReference type="ARBA" id="ARBA00022692"/>
    </source>
</evidence>
<keyword evidence="4 30" id="KW-0813">Transport</keyword>
<dbReference type="GO" id="GO:0003677">
    <property type="term" value="F:DNA binding"/>
    <property type="evidence" value="ECO:0007669"/>
    <property type="project" value="UniProtKB-UniRule"/>
</dbReference>
<evidence type="ECO:0000259" key="33">
    <source>
        <dbReference type="PROSITE" id="PS51505"/>
    </source>
</evidence>
<dbReference type="PROSITE" id="PS00219">
    <property type="entry name" value="ANION_EXCHANGER_1"/>
    <property type="match status" value="1"/>
</dbReference>
<dbReference type="PANTHER" id="PTHR11453">
    <property type="entry name" value="ANION EXCHANGE PROTEIN"/>
    <property type="match status" value="1"/>
</dbReference>
<evidence type="ECO:0000256" key="23">
    <source>
        <dbReference type="ARBA" id="ARBA00023288"/>
    </source>
</evidence>
<feature type="domain" description="SCA7" evidence="33">
    <location>
        <begin position="1655"/>
        <end position="1722"/>
    </location>
</feature>
<dbReference type="EMBL" id="KN123381">
    <property type="protein sequence ID" value="KFO25262.1"/>
    <property type="molecule type" value="Genomic_DNA"/>
</dbReference>
<keyword evidence="12 28" id="KW-0156">Chromatin regulator</keyword>
<evidence type="ECO:0000256" key="29">
    <source>
        <dbReference type="PROSITE-ProRule" id="PRU00267"/>
    </source>
</evidence>
<evidence type="ECO:0000256" key="30">
    <source>
        <dbReference type="RuleBase" id="RU362035"/>
    </source>
</evidence>
<comment type="domain">
    <text evidence="28">The long N-terminal helix forms part of the 'assembly lobe' of the SAGA deubiquitination module.</text>
</comment>
<feature type="region of interest" description="Disordered" evidence="31">
    <location>
        <begin position="1576"/>
        <end position="1643"/>
    </location>
</feature>
<keyword evidence="8 30" id="KW-0812">Transmembrane</keyword>
<keyword evidence="35" id="KW-1185">Reference proteome</keyword>
<comment type="subcellular location">
    <subcellularLocation>
        <location evidence="2">Basolateral cell membrane</location>
        <topology evidence="2">Multi-pass membrane protein</topology>
    </subcellularLocation>
    <subcellularLocation>
        <location evidence="30">Membrane</location>
        <topology evidence="30">Multi-pass membrane protein</topology>
    </subcellularLocation>
    <subcellularLocation>
        <location evidence="1 28">Nucleus</location>
    </subcellularLocation>
</comment>
<keyword evidence="5" id="KW-1003">Cell membrane</keyword>
<evidence type="ECO:0000256" key="19">
    <source>
        <dbReference type="ARBA" id="ARBA00023159"/>
    </source>
</evidence>
<dbReference type="Gene3D" id="3.40.930.10">
    <property type="entry name" value="Mannitol-specific EII, Chain A"/>
    <property type="match status" value="1"/>
</dbReference>
<evidence type="ECO:0000256" key="20">
    <source>
        <dbReference type="ARBA" id="ARBA00023163"/>
    </source>
</evidence>
<evidence type="ECO:0000256" key="7">
    <source>
        <dbReference type="ARBA" id="ARBA00022681"/>
    </source>
</evidence>
<dbReference type="InterPro" id="IPR016152">
    <property type="entry name" value="PTrfase/Anion_transptr"/>
</dbReference>
<feature type="compositionally biased region" description="Low complexity" evidence="31">
    <location>
        <begin position="1734"/>
        <end position="1751"/>
    </location>
</feature>
<comment type="domain">
    <text evidence="28">The C-terminal SGF11-type zinc-finger domain together with the C-terminal catalytic domain of USP22 forms the 'catalytic lobe' of the SAGA deubiquitination module.</text>
</comment>
<keyword evidence="16 30" id="KW-0406">Ion transport</keyword>
<feature type="transmembrane region" description="Helical" evidence="30">
    <location>
        <begin position="926"/>
        <end position="945"/>
    </location>
</feature>
<feature type="transmembrane region" description="Helical" evidence="30">
    <location>
        <begin position="706"/>
        <end position="727"/>
    </location>
</feature>
<dbReference type="GO" id="GO:0005452">
    <property type="term" value="F:solute:inorganic anion antiporter activity"/>
    <property type="evidence" value="ECO:0007669"/>
    <property type="project" value="InterPro"/>
</dbReference>
<comment type="function">
    <text evidence="25">Functions both as a transporter that mediates electroneutral anion exchange across the cell membrane and as a structural protein. Component of the ankyrin-1 complex of the erythrocyte membrane; required for normal flexibility and stability of the erythrocyte membrane and for normal erythrocyte shape via the interactions of its cytoplasmic domain with cytoskeletal proteins, glycolytic enzymes, and hemoglobin. Functions as a transporter that mediates the 1:1 exchange of inorganic anions across the erythrocyte membrane. Mediates chloride-bicarbonate exchange in the kidney, and is required for normal acidification of the urine.</text>
</comment>
<dbReference type="PANTHER" id="PTHR11453:SF12">
    <property type="entry name" value="BAND 3 ANION TRANSPORT PROTEIN"/>
    <property type="match status" value="1"/>
</dbReference>
<feature type="transmembrane region" description="Helical" evidence="30">
    <location>
        <begin position="633"/>
        <end position="658"/>
    </location>
</feature>
<evidence type="ECO:0000256" key="13">
    <source>
        <dbReference type="ARBA" id="ARBA00022989"/>
    </source>
</evidence>
<dbReference type="GO" id="GO:0008270">
    <property type="term" value="F:zinc ion binding"/>
    <property type="evidence" value="ECO:0007669"/>
    <property type="project" value="UniProtKB-UniRule"/>
</dbReference>
<dbReference type="Pfam" id="PF08313">
    <property type="entry name" value="SCA7"/>
    <property type="match status" value="1"/>
</dbReference>
<feature type="domain" description="HMG box" evidence="32">
    <location>
        <begin position="1339"/>
        <end position="1405"/>
    </location>
</feature>
<feature type="region of interest" description="Disordered" evidence="31">
    <location>
        <begin position="1214"/>
        <end position="1257"/>
    </location>
</feature>
<comment type="similarity">
    <text evidence="28">Belongs to the SGF11 family.</text>
</comment>
<evidence type="ECO:0000256" key="3">
    <source>
        <dbReference type="ARBA" id="ARBA00010993"/>
    </source>
</evidence>
<dbReference type="NCBIfam" id="TIGR00834">
    <property type="entry name" value="ae"/>
    <property type="match status" value="1"/>
</dbReference>
<dbReference type="SUPFAM" id="SSF47095">
    <property type="entry name" value="HMG-box"/>
    <property type="match status" value="3"/>
</dbReference>
<feature type="domain" description="HMG box" evidence="32">
    <location>
        <begin position="1250"/>
        <end position="1320"/>
    </location>
</feature>
<comment type="similarity">
    <text evidence="3 30">Belongs to the anion exchanger (TC 2.A.31) family.</text>
</comment>